<dbReference type="Pfam" id="PF24864">
    <property type="entry name" value="DUF7730"/>
    <property type="match status" value="1"/>
</dbReference>
<dbReference type="InterPro" id="IPR056632">
    <property type="entry name" value="DUF7730"/>
</dbReference>
<organism evidence="2 3">
    <name type="scientific">Mycena rosella</name>
    <name type="common">Pink bonnet</name>
    <name type="synonym">Agaricus rosellus</name>
    <dbReference type="NCBI Taxonomy" id="1033263"/>
    <lineage>
        <taxon>Eukaryota</taxon>
        <taxon>Fungi</taxon>
        <taxon>Dikarya</taxon>
        <taxon>Basidiomycota</taxon>
        <taxon>Agaricomycotina</taxon>
        <taxon>Agaricomycetes</taxon>
        <taxon>Agaricomycetidae</taxon>
        <taxon>Agaricales</taxon>
        <taxon>Marasmiineae</taxon>
        <taxon>Mycenaceae</taxon>
        <taxon>Mycena</taxon>
    </lineage>
</organism>
<dbReference type="EMBL" id="JARKIE010000019">
    <property type="protein sequence ID" value="KAJ7700741.1"/>
    <property type="molecule type" value="Genomic_DNA"/>
</dbReference>
<proteinExistence type="predicted"/>
<keyword evidence="3" id="KW-1185">Reference proteome</keyword>
<name>A0AAD7DWI8_MYCRO</name>
<evidence type="ECO:0000313" key="3">
    <source>
        <dbReference type="Proteomes" id="UP001221757"/>
    </source>
</evidence>
<dbReference type="PANTHER" id="PTHR38790:SF9">
    <property type="entry name" value="F-BOX DOMAIN-CONTAINING PROTEIN"/>
    <property type="match status" value="1"/>
</dbReference>
<sequence length="254" mass="28828">MWTTPGPRLDGVAARGPPPALPTSRIEIHQGTLVQSPSCRLLRLPAELRKRIYEVALGGHVISSSVAVFLPCRHFVARLASYESLDCGADAIATTLLLSCRQVYLEALPVLYRHNTLHVYVPNLEAVVRTAMGQHCLSDLRSLHLCHKYYGPSSEIFDSDAPLWTAVFTLLKQMQIYCLVVDFQLFQVDWTSLDSHRVLDSVWSRGVLELRNLRRFEVSFKFKEVENPERLLMWSNTVQALRHLMIGPGADERY</sequence>
<dbReference type="Proteomes" id="UP001221757">
    <property type="component" value="Unassembled WGS sequence"/>
</dbReference>
<protein>
    <recommendedName>
        <fullName evidence="1">DUF7730 domain-containing protein</fullName>
    </recommendedName>
</protein>
<accession>A0AAD7DWI8</accession>
<evidence type="ECO:0000313" key="2">
    <source>
        <dbReference type="EMBL" id="KAJ7700741.1"/>
    </source>
</evidence>
<dbReference type="AlphaFoldDB" id="A0AAD7DWI8"/>
<gene>
    <name evidence="2" type="ORF">B0H17DRAFT_210715</name>
</gene>
<feature type="domain" description="DUF7730" evidence="1">
    <location>
        <begin position="37"/>
        <end position="193"/>
    </location>
</feature>
<comment type="caution">
    <text evidence="2">The sequence shown here is derived from an EMBL/GenBank/DDBJ whole genome shotgun (WGS) entry which is preliminary data.</text>
</comment>
<dbReference type="PANTHER" id="PTHR38790">
    <property type="entry name" value="2EXR DOMAIN-CONTAINING PROTEIN-RELATED"/>
    <property type="match status" value="1"/>
</dbReference>
<evidence type="ECO:0000259" key="1">
    <source>
        <dbReference type="Pfam" id="PF24864"/>
    </source>
</evidence>
<reference evidence="2" key="1">
    <citation type="submission" date="2023-03" db="EMBL/GenBank/DDBJ databases">
        <title>Massive genome expansion in bonnet fungi (Mycena s.s.) driven by repeated elements and novel gene families across ecological guilds.</title>
        <authorList>
            <consortium name="Lawrence Berkeley National Laboratory"/>
            <person name="Harder C.B."/>
            <person name="Miyauchi S."/>
            <person name="Viragh M."/>
            <person name="Kuo A."/>
            <person name="Thoen E."/>
            <person name="Andreopoulos B."/>
            <person name="Lu D."/>
            <person name="Skrede I."/>
            <person name="Drula E."/>
            <person name="Henrissat B."/>
            <person name="Morin E."/>
            <person name="Kohler A."/>
            <person name="Barry K."/>
            <person name="LaButti K."/>
            <person name="Morin E."/>
            <person name="Salamov A."/>
            <person name="Lipzen A."/>
            <person name="Mereny Z."/>
            <person name="Hegedus B."/>
            <person name="Baldrian P."/>
            <person name="Stursova M."/>
            <person name="Weitz H."/>
            <person name="Taylor A."/>
            <person name="Grigoriev I.V."/>
            <person name="Nagy L.G."/>
            <person name="Martin F."/>
            <person name="Kauserud H."/>
        </authorList>
    </citation>
    <scope>NUCLEOTIDE SEQUENCE</scope>
    <source>
        <strain evidence="2">CBHHK067</strain>
    </source>
</reference>